<keyword evidence="1" id="KW-0175">Coiled coil</keyword>
<name>A0A285NQI9_9AQUI</name>
<keyword evidence="3" id="KW-1185">Reference proteome</keyword>
<protein>
    <recommendedName>
        <fullName evidence="4">Lipoprotein</fullName>
    </recommendedName>
</protein>
<dbReference type="OrthoDB" id="9799452at2"/>
<accession>A0A285NQI9</accession>
<reference evidence="3" key="1">
    <citation type="submission" date="2017-09" db="EMBL/GenBank/DDBJ databases">
        <authorList>
            <person name="Varghese N."/>
            <person name="Submissions S."/>
        </authorList>
    </citation>
    <scope>NUCLEOTIDE SEQUENCE [LARGE SCALE GENOMIC DNA]</scope>
    <source>
        <strain evidence="3">DSM 15103</strain>
    </source>
</reference>
<feature type="coiled-coil region" evidence="1">
    <location>
        <begin position="55"/>
        <end position="121"/>
    </location>
</feature>
<organism evidence="2 3">
    <name type="scientific">Persephonella hydrogeniphila</name>
    <dbReference type="NCBI Taxonomy" id="198703"/>
    <lineage>
        <taxon>Bacteria</taxon>
        <taxon>Pseudomonadati</taxon>
        <taxon>Aquificota</taxon>
        <taxon>Aquificia</taxon>
        <taxon>Aquificales</taxon>
        <taxon>Hydrogenothermaceae</taxon>
        <taxon>Persephonella</taxon>
    </lineage>
</organism>
<evidence type="ECO:0008006" key="4">
    <source>
        <dbReference type="Google" id="ProtNLM"/>
    </source>
</evidence>
<sequence length="196" mass="23561">MVLRIVPLIFIFFISACSPKYKVEKIYHPPTDRECVNRCQTEFEQCSNSCQKNYNDCLKESINRAEKIYSAIEKDYSLKLNKYYRDYEFYQKKLNEYKKELQQLREDYQFYEKMCAKYKDKEACYKKEKIKKQLKYYQSNKPNPPVKPSEISFEDILKKERETCSCDCGCKEIYDACYQSCGGRVEIKKICIENCD</sequence>
<dbReference type="PROSITE" id="PS51257">
    <property type="entry name" value="PROKAR_LIPOPROTEIN"/>
    <property type="match status" value="1"/>
</dbReference>
<proteinExistence type="predicted"/>
<evidence type="ECO:0000256" key="1">
    <source>
        <dbReference type="SAM" id="Coils"/>
    </source>
</evidence>
<dbReference type="EMBL" id="OBEI01000016">
    <property type="protein sequence ID" value="SNZ11762.1"/>
    <property type="molecule type" value="Genomic_DNA"/>
</dbReference>
<gene>
    <name evidence="2" type="ORF">SAMN06265182_2116</name>
</gene>
<dbReference type="Proteomes" id="UP000219036">
    <property type="component" value="Unassembled WGS sequence"/>
</dbReference>
<dbReference type="AlphaFoldDB" id="A0A285NQI9"/>
<evidence type="ECO:0000313" key="2">
    <source>
        <dbReference type="EMBL" id="SNZ11762.1"/>
    </source>
</evidence>
<dbReference type="RefSeq" id="WP_097001252.1">
    <property type="nucleotide sequence ID" value="NZ_OBEI01000016.1"/>
</dbReference>
<evidence type="ECO:0000313" key="3">
    <source>
        <dbReference type="Proteomes" id="UP000219036"/>
    </source>
</evidence>